<keyword evidence="4" id="KW-0862">Zinc</keyword>
<evidence type="ECO:0000256" key="3">
    <source>
        <dbReference type="ARBA" id="ARBA00022723"/>
    </source>
</evidence>
<accession>A0A813L1G1</accession>
<dbReference type="PANTHER" id="PTHR30096">
    <property type="entry name" value="4,5-DOPA DIOXYGENASE EXTRADIOL-LIKE PROTEIN"/>
    <property type="match status" value="1"/>
</dbReference>
<comment type="cofactor">
    <cofactor evidence="1">
        <name>Zn(2+)</name>
        <dbReference type="ChEBI" id="CHEBI:29105"/>
    </cofactor>
</comment>
<name>A0A813L1G1_POLGL</name>
<dbReference type="Pfam" id="PF02900">
    <property type="entry name" value="LigB"/>
    <property type="match status" value="1"/>
</dbReference>
<evidence type="ECO:0000259" key="6">
    <source>
        <dbReference type="Pfam" id="PF02900"/>
    </source>
</evidence>
<dbReference type="GO" id="GO:0008198">
    <property type="term" value="F:ferrous iron binding"/>
    <property type="evidence" value="ECO:0007669"/>
    <property type="project" value="InterPro"/>
</dbReference>
<dbReference type="GO" id="GO:0008270">
    <property type="term" value="F:zinc ion binding"/>
    <property type="evidence" value="ECO:0007669"/>
    <property type="project" value="InterPro"/>
</dbReference>
<dbReference type="Proteomes" id="UP000626109">
    <property type="component" value="Unassembled WGS sequence"/>
</dbReference>
<keyword evidence="3" id="KW-0479">Metal-binding</keyword>
<dbReference type="PANTHER" id="PTHR30096:SF0">
    <property type="entry name" value="4,5-DOPA DIOXYGENASE EXTRADIOL-LIKE PROTEIN"/>
    <property type="match status" value="1"/>
</dbReference>
<evidence type="ECO:0000256" key="2">
    <source>
        <dbReference type="ARBA" id="ARBA00007581"/>
    </source>
</evidence>
<dbReference type="SUPFAM" id="SSF53213">
    <property type="entry name" value="LigB-like"/>
    <property type="match status" value="1"/>
</dbReference>
<organism evidence="7 8">
    <name type="scientific">Polarella glacialis</name>
    <name type="common">Dinoflagellate</name>
    <dbReference type="NCBI Taxonomy" id="89957"/>
    <lineage>
        <taxon>Eukaryota</taxon>
        <taxon>Sar</taxon>
        <taxon>Alveolata</taxon>
        <taxon>Dinophyceae</taxon>
        <taxon>Suessiales</taxon>
        <taxon>Suessiaceae</taxon>
        <taxon>Polarella</taxon>
    </lineage>
</organism>
<dbReference type="Gene3D" id="3.40.830.10">
    <property type="entry name" value="LigB-like"/>
    <property type="match status" value="1"/>
</dbReference>
<protein>
    <recommendedName>
        <fullName evidence="6">Extradiol ring-cleavage dioxygenase class III enzyme subunit B domain-containing protein</fullName>
    </recommendedName>
</protein>
<proteinExistence type="inferred from homology"/>
<dbReference type="CDD" id="cd07363">
    <property type="entry name" value="45_DOPA_Dioxygenase"/>
    <property type="match status" value="1"/>
</dbReference>
<evidence type="ECO:0000313" key="8">
    <source>
        <dbReference type="Proteomes" id="UP000626109"/>
    </source>
</evidence>
<evidence type="ECO:0000256" key="4">
    <source>
        <dbReference type="ARBA" id="ARBA00022833"/>
    </source>
</evidence>
<comment type="caution">
    <text evidence="7">The sequence shown here is derived from an EMBL/GenBank/DDBJ whole genome shotgun (WGS) entry which is preliminary data.</text>
</comment>
<feature type="domain" description="Extradiol ring-cleavage dioxygenase class III enzyme subunit B" evidence="6">
    <location>
        <begin position="44"/>
        <end position="155"/>
    </location>
</feature>
<dbReference type="AlphaFoldDB" id="A0A813L1G1"/>
<gene>
    <name evidence="7" type="ORF">PGLA2088_LOCUS37357</name>
</gene>
<dbReference type="GO" id="GO:0016702">
    <property type="term" value="F:oxidoreductase activity, acting on single donors with incorporation of molecular oxygen, incorporation of two atoms of oxygen"/>
    <property type="evidence" value="ECO:0007669"/>
    <property type="project" value="UniProtKB-ARBA"/>
</dbReference>
<comment type="similarity">
    <text evidence="2">Belongs to the DODA-type extradiol aromatic ring-opening dioxygenase family.</text>
</comment>
<dbReference type="EMBL" id="CAJNNW010032452">
    <property type="protein sequence ID" value="CAE8713136.1"/>
    <property type="molecule type" value="Genomic_DNA"/>
</dbReference>
<evidence type="ECO:0000313" key="7">
    <source>
        <dbReference type="EMBL" id="CAE8713136.1"/>
    </source>
</evidence>
<dbReference type="InterPro" id="IPR004183">
    <property type="entry name" value="Xdiol_dOase_suB"/>
</dbReference>
<reference evidence="7" key="1">
    <citation type="submission" date="2021-02" db="EMBL/GenBank/DDBJ databases">
        <authorList>
            <person name="Dougan E. K."/>
            <person name="Rhodes N."/>
            <person name="Thang M."/>
            <person name="Chan C."/>
        </authorList>
    </citation>
    <scope>NUCLEOTIDE SEQUENCE</scope>
</reference>
<dbReference type="InterPro" id="IPR014436">
    <property type="entry name" value="Extradiol_dOase_DODA"/>
</dbReference>
<evidence type="ECO:0000256" key="5">
    <source>
        <dbReference type="ARBA" id="ARBA00023002"/>
    </source>
</evidence>
<evidence type="ECO:0000256" key="1">
    <source>
        <dbReference type="ARBA" id="ARBA00001947"/>
    </source>
</evidence>
<sequence length="382" mass="41488">MASSCAPSSIRMPCAFLDHGGGPMPLLGQQPEVAKLLGGYAAQLPGRPSAVLVVTAHWETGTSLKVSAANQHSLLFDYGGFPKESYEYSYPAPGSPGLADRVQCLLAAKGLSCEKDLDRGWDHGVFVPLMLMFPEARTRTTTATTTATTTTVRGRQLVSGGRRAGRRPLLVRQPGRSRPHRCRRSLAAVARRGGSYSWLRGLLSQLRLLLRTGHKDQGSREETLRGLRRVAHRNDRVRIAERRGAKGSAHFLGAGSLRSRVSPQGCCRASDAALHGAGSQRRVGGAALAELAECQVQLQAEQLRVSLVVPLLPPTTTIITTTTTTTAPCCRGAPHFWRRSRPMSEREAAASDLPRRRRRHVVAGCLRPRLSGGWCELRSQCR</sequence>
<keyword evidence="5" id="KW-0560">Oxidoreductase</keyword>